<dbReference type="EMBL" id="CP006646">
    <property type="protein sequence ID" value="AGT36044.1"/>
    <property type="molecule type" value="Genomic_DNA"/>
</dbReference>
<dbReference type="eggNOG" id="arCOG07453">
    <property type="taxonomic scope" value="Archaea"/>
</dbReference>
<evidence type="ECO:0000313" key="1">
    <source>
        <dbReference type="EMBL" id="AGT36044.1"/>
    </source>
</evidence>
<keyword evidence="2" id="KW-1185">Reference proteome</keyword>
<dbReference type="PATRIC" id="fig|1365176.7.peg.1686"/>
<gene>
    <name evidence="1" type="ORF">N186_08535</name>
</gene>
<reference evidence="1 2" key="1">
    <citation type="journal article" date="2013" name="Genome Announc.">
        <title>Complete Genomic Sequence of 'Thermofilum adornatus' Strain 1910bT, a Hyperthermophilic Anaerobic Organotrophic Crenarchaeon.</title>
        <authorList>
            <person name="Dominova I.N."/>
            <person name="Kublanov I.V."/>
            <person name="Podosokorskaya O.A."/>
            <person name="Derbikova K.S."/>
            <person name="Patrushev M.V."/>
            <person name="Toshchakov S.V."/>
        </authorList>
    </citation>
    <scope>NUCLEOTIDE SEQUENCE [LARGE SCALE GENOMIC DNA]</scope>
    <source>
        <strain evidence="2">1910b</strain>
    </source>
</reference>
<dbReference type="HOGENOM" id="CLU_171558_0_0_2"/>
<dbReference type="KEGG" id="thb:N186_08535"/>
<protein>
    <submittedName>
        <fullName evidence="1">Uncharacterized protein</fullName>
    </submittedName>
</protein>
<accession>S5ZXI2</accession>
<proteinExistence type="predicted"/>
<name>S5ZXI2_9CREN</name>
<sequence length="119" mass="13679">MGLILSYEYRLSVPSEPVDIKAKIKTLRSALGPGEEGDNLAVWTGNILARYLWSHWGETLRHEGVSWQMFMSMLKEATGFIVQWALRDAIAWDELIRRIIETLERKKKSDITRFLAGLS</sequence>
<dbReference type="AlphaFoldDB" id="S5ZXI2"/>
<evidence type="ECO:0000313" key="2">
    <source>
        <dbReference type="Proteomes" id="UP000015543"/>
    </source>
</evidence>
<dbReference type="Proteomes" id="UP000015543">
    <property type="component" value="Chromosome"/>
</dbReference>
<organism evidence="1 2">
    <name type="scientific">Thermofilum adornatum</name>
    <dbReference type="NCBI Taxonomy" id="1365176"/>
    <lineage>
        <taxon>Archaea</taxon>
        <taxon>Thermoproteota</taxon>
        <taxon>Thermoprotei</taxon>
        <taxon>Thermofilales</taxon>
        <taxon>Thermofilaceae</taxon>
        <taxon>Thermofilum</taxon>
    </lineage>
</organism>